<evidence type="ECO:0000313" key="4">
    <source>
        <dbReference type="Proteomes" id="UP001378592"/>
    </source>
</evidence>
<reference evidence="3 4" key="1">
    <citation type="submission" date="2024-03" db="EMBL/GenBank/DDBJ databases">
        <title>The genome assembly and annotation of the cricket Gryllus longicercus Weissman &amp; Gray.</title>
        <authorList>
            <person name="Szrajer S."/>
            <person name="Gray D."/>
            <person name="Ylla G."/>
        </authorList>
    </citation>
    <scope>NUCLEOTIDE SEQUENCE [LARGE SCALE GENOMIC DNA]</scope>
    <source>
        <strain evidence="3">DAG 2021-001</strain>
        <tissue evidence="3">Whole body minus gut</tissue>
    </source>
</reference>
<gene>
    <name evidence="3" type="ORF">R5R35_010582</name>
</gene>
<feature type="compositionally biased region" description="Acidic residues" evidence="1">
    <location>
        <begin position="120"/>
        <end position="130"/>
    </location>
</feature>
<dbReference type="PANTHER" id="PTHR10338:SF108">
    <property type="entry name" value="INTER-ALPHA-TRYPSIN INHIBITOR HEAVY CHAIN H4-LIKE PROTEIN"/>
    <property type="match status" value="1"/>
</dbReference>
<accession>A0AAN9Z4Q0</accession>
<protein>
    <recommendedName>
        <fullName evidence="2">VIT domain-containing protein</fullName>
    </recommendedName>
</protein>
<evidence type="ECO:0000313" key="3">
    <source>
        <dbReference type="EMBL" id="KAK7794890.1"/>
    </source>
</evidence>
<evidence type="ECO:0000259" key="2">
    <source>
        <dbReference type="PROSITE" id="PS51468"/>
    </source>
</evidence>
<keyword evidence="4" id="KW-1185">Reference proteome</keyword>
<proteinExistence type="predicted"/>
<dbReference type="PROSITE" id="PS51468">
    <property type="entry name" value="VIT"/>
    <property type="match status" value="1"/>
</dbReference>
<comment type="caution">
    <text evidence="3">The sequence shown here is derived from an EMBL/GenBank/DDBJ whole genome shotgun (WGS) entry which is preliminary data.</text>
</comment>
<dbReference type="PANTHER" id="PTHR10338">
    <property type="entry name" value="INTER-ALPHA-TRYPSIN INHIBITOR HEAVY CHAIN FAMILY MEMBER"/>
    <property type="match status" value="1"/>
</dbReference>
<dbReference type="InterPro" id="IPR013694">
    <property type="entry name" value="VIT"/>
</dbReference>
<dbReference type="Proteomes" id="UP001378592">
    <property type="component" value="Unassembled WGS sequence"/>
</dbReference>
<dbReference type="AlphaFoldDB" id="A0AAN9Z4Q0"/>
<sequence length="194" mass="21446">MASVRRTVAGTACPVRVVERREEARAEYQEAVRAGRTAAHVQLSARHANLFTVALHVAARDKAAFTLTYEQLLAREHGRYRLRLLLDPGQVVQRLLVEARIRDSAPLALVRVAKLRAADSEADDAAEAPDDPLATVQRPSPTEALVRWEAGEEAQRGLATGDGLRGLLEVRLSQLLPLFNIQTFTNPPKRVDFK</sequence>
<dbReference type="InterPro" id="IPR050934">
    <property type="entry name" value="ITIH"/>
</dbReference>
<feature type="domain" description="VIT" evidence="2">
    <location>
        <begin position="1"/>
        <end position="71"/>
    </location>
</feature>
<dbReference type="EMBL" id="JAZDUA010000313">
    <property type="protein sequence ID" value="KAK7794890.1"/>
    <property type="molecule type" value="Genomic_DNA"/>
</dbReference>
<dbReference type="Pfam" id="PF08487">
    <property type="entry name" value="VIT"/>
    <property type="match status" value="1"/>
</dbReference>
<evidence type="ECO:0000256" key="1">
    <source>
        <dbReference type="SAM" id="MobiDB-lite"/>
    </source>
</evidence>
<feature type="region of interest" description="Disordered" evidence="1">
    <location>
        <begin position="120"/>
        <end position="139"/>
    </location>
</feature>
<name>A0AAN9Z4Q0_9ORTH</name>
<organism evidence="3 4">
    <name type="scientific">Gryllus longicercus</name>
    <dbReference type="NCBI Taxonomy" id="2509291"/>
    <lineage>
        <taxon>Eukaryota</taxon>
        <taxon>Metazoa</taxon>
        <taxon>Ecdysozoa</taxon>
        <taxon>Arthropoda</taxon>
        <taxon>Hexapoda</taxon>
        <taxon>Insecta</taxon>
        <taxon>Pterygota</taxon>
        <taxon>Neoptera</taxon>
        <taxon>Polyneoptera</taxon>
        <taxon>Orthoptera</taxon>
        <taxon>Ensifera</taxon>
        <taxon>Gryllidea</taxon>
        <taxon>Grylloidea</taxon>
        <taxon>Gryllidae</taxon>
        <taxon>Gryllinae</taxon>
        <taxon>Gryllus</taxon>
    </lineage>
</organism>